<proteinExistence type="predicted"/>
<dbReference type="EMBL" id="FXXQ01000005">
    <property type="protein sequence ID" value="SMX23775.1"/>
    <property type="molecule type" value="Genomic_DNA"/>
</dbReference>
<name>A0A238J0S4_9RHOB</name>
<dbReference type="Proteomes" id="UP000201838">
    <property type="component" value="Unassembled WGS sequence"/>
</dbReference>
<dbReference type="OrthoDB" id="7860904at2"/>
<accession>A0A238J0S4</accession>
<evidence type="ECO:0000313" key="2">
    <source>
        <dbReference type="Proteomes" id="UP000201838"/>
    </source>
</evidence>
<protein>
    <recommendedName>
        <fullName evidence="3">YCII-related domain-containing protein</fullName>
    </recommendedName>
</protein>
<gene>
    <name evidence="1" type="ORF">BOA8489_01887</name>
</gene>
<dbReference type="RefSeq" id="WP_093973749.1">
    <property type="nucleotide sequence ID" value="NZ_FXXQ01000005.1"/>
</dbReference>
<sequence length="86" mass="9722">MTRMISIARIDPSKKREDWIAEHDAKFGQYATIAGAFAHPEDKNQIAVVMNVTDLDGLRAASRSADGDTFMRERGFIEQLDYFLEA</sequence>
<reference evidence="2" key="1">
    <citation type="submission" date="2017-05" db="EMBL/GenBank/DDBJ databases">
        <authorList>
            <person name="Rodrigo-Torres L."/>
            <person name="Arahal R. D."/>
            <person name="Lucena T."/>
        </authorList>
    </citation>
    <scope>NUCLEOTIDE SEQUENCE [LARGE SCALE GENOMIC DNA]</scope>
    <source>
        <strain evidence="2">CECT 8489</strain>
    </source>
</reference>
<evidence type="ECO:0000313" key="1">
    <source>
        <dbReference type="EMBL" id="SMX23775.1"/>
    </source>
</evidence>
<dbReference type="AlphaFoldDB" id="A0A238J0S4"/>
<evidence type="ECO:0008006" key="3">
    <source>
        <dbReference type="Google" id="ProtNLM"/>
    </source>
</evidence>
<keyword evidence="2" id="KW-1185">Reference proteome</keyword>
<organism evidence="1 2">
    <name type="scientific">Boseongicola aestuarii</name>
    <dbReference type="NCBI Taxonomy" id="1470561"/>
    <lineage>
        <taxon>Bacteria</taxon>
        <taxon>Pseudomonadati</taxon>
        <taxon>Pseudomonadota</taxon>
        <taxon>Alphaproteobacteria</taxon>
        <taxon>Rhodobacterales</taxon>
        <taxon>Paracoccaceae</taxon>
        <taxon>Boseongicola</taxon>
    </lineage>
</organism>